<dbReference type="WBParaSite" id="PTRK_0001015000.1">
    <property type="protein sequence ID" value="PTRK_0001015000.1"/>
    <property type="gene ID" value="PTRK_0001015000"/>
</dbReference>
<proteinExistence type="predicted"/>
<dbReference type="AlphaFoldDB" id="A0A0N4ZNN6"/>
<dbReference type="STRING" id="131310.A0A0N4ZNN6"/>
<organism evidence="1 2">
    <name type="scientific">Parastrongyloides trichosuri</name>
    <name type="common">Possum-specific nematode worm</name>
    <dbReference type="NCBI Taxonomy" id="131310"/>
    <lineage>
        <taxon>Eukaryota</taxon>
        <taxon>Metazoa</taxon>
        <taxon>Ecdysozoa</taxon>
        <taxon>Nematoda</taxon>
        <taxon>Chromadorea</taxon>
        <taxon>Rhabditida</taxon>
        <taxon>Tylenchina</taxon>
        <taxon>Panagrolaimomorpha</taxon>
        <taxon>Strongyloidoidea</taxon>
        <taxon>Strongyloididae</taxon>
        <taxon>Parastrongyloides</taxon>
    </lineage>
</organism>
<keyword evidence="1" id="KW-1185">Reference proteome</keyword>
<reference evidence="2" key="1">
    <citation type="submission" date="2017-02" db="UniProtKB">
        <authorList>
            <consortium name="WormBaseParasite"/>
        </authorList>
    </citation>
    <scope>IDENTIFICATION</scope>
</reference>
<dbReference type="Proteomes" id="UP000038045">
    <property type="component" value="Unplaced"/>
</dbReference>
<evidence type="ECO:0000313" key="1">
    <source>
        <dbReference type="Proteomes" id="UP000038045"/>
    </source>
</evidence>
<sequence>MPDLTSCLIDVKQGNIPLNDSIFNVITNATTEAKLLRLCKMYEKTKGCFQEKIYTCASQEQVSYYEKIERLYKFLCSPTSLPFQKMLYKYGNCLRYSIDNFNENNCNKTISSIKIQKCELNCAQSDNNCQEKIEESKIRTCEHDSVIEQCGSQATKFFDLLKSTEFNEEYPVSCYYKNITGDVSYKDMINKKKNNIVNKRISNSIHETFKSLKTTIPITSNVTTSITTTTGRITTILLENITTTINPILTMNPYHGAYVPFQNDFSNEEKTTKEPHLTTTVKINFPNFINPQQQYESLLTSSTQLKPFNFSFKFNPSLNSSNDQIKTTIYTTVNIENTTQNPTTNLTLQNDMKHFKETANTYVSTALDVIADKTQDIVKNAVIREVFATILRLSPEIFNETSC</sequence>
<name>A0A0N4ZNN6_PARTI</name>
<protein>
    <submittedName>
        <fullName evidence="2">CPG4 domain-containing protein</fullName>
    </submittedName>
</protein>
<accession>A0A0N4ZNN6</accession>
<evidence type="ECO:0000313" key="2">
    <source>
        <dbReference type="WBParaSite" id="PTRK_0001015000.1"/>
    </source>
</evidence>